<dbReference type="EMBL" id="HG994368">
    <property type="protein sequence ID" value="CAF1831233.1"/>
    <property type="molecule type" value="Genomic_DNA"/>
</dbReference>
<proteinExistence type="predicted"/>
<accession>A0A816JEW6</accession>
<protein>
    <submittedName>
        <fullName evidence="1">(rape) hypothetical protein</fullName>
    </submittedName>
</protein>
<gene>
    <name evidence="1" type="ORF">DARMORV10_C04P22610.1</name>
</gene>
<sequence>MVSVIFLFYFSFFIKQKKGVFLLHQFKDICKLV</sequence>
<dbReference type="AlphaFoldDB" id="A0A816JEW6"/>
<reference evidence="1" key="1">
    <citation type="submission" date="2021-01" db="EMBL/GenBank/DDBJ databases">
        <authorList>
            <consortium name="Genoscope - CEA"/>
            <person name="William W."/>
        </authorList>
    </citation>
    <scope>NUCLEOTIDE SEQUENCE</scope>
</reference>
<organism evidence="1">
    <name type="scientific">Brassica napus</name>
    <name type="common">Rape</name>
    <dbReference type="NCBI Taxonomy" id="3708"/>
    <lineage>
        <taxon>Eukaryota</taxon>
        <taxon>Viridiplantae</taxon>
        <taxon>Streptophyta</taxon>
        <taxon>Embryophyta</taxon>
        <taxon>Tracheophyta</taxon>
        <taxon>Spermatophyta</taxon>
        <taxon>Magnoliopsida</taxon>
        <taxon>eudicotyledons</taxon>
        <taxon>Gunneridae</taxon>
        <taxon>Pentapetalae</taxon>
        <taxon>rosids</taxon>
        <taxon>malvids</taxon>
        <taxon>Brassicales</taxon>
        <taxon>Brassicaceae</taxon>
        <taxon>Brassiceae</taxon>
        <taxon>Brassica</taxon>
    </lineage>
</organism>
<evidence type="ECO:0000313" key="1">
    <source>
        <dbReference type="EMBL" id="CAF1831233.1"/>
    </source>
</evidence>
<name>A0A816JEW6_BRANA</name>
<dbReference type="Proteomes" id="UP001295469">
    <property type="component" value="Chromosome C04"/>
</dbReference>